<keyword evidence="1" id="KW-0472">Membrane</keyword>
<comment type="caution">
    <text evidence="2">The sequence shown here is derived from an EMBL/GenBank/DDBJ whole genome shotgun (WGS) entry which is preliminary data.</text>
</comment>
<keyword evidence="1" id="KW-1133">Transmembrane helix</keyword>
<name>A0ABW9HRE6_9ACTN</name>
<evidence type="ECO:0000313" key="2">
    <source>
        <dbReference type="EMBL" id="MFM9609252.1"/>
    </source>
</evidence>
<dbReference type="Proteomes" id="UP001631957">
    <property type="component" value="Unassembled WGS sequence"/>
</dbReference>
<sequence length="55" mass="6244">MGTSLTPEFWERFAVLLAMAIVVTVALSTALDALVVRLRHRPPRRPRLPRTPAHR</sequence>
<feature type="transmembrane region" description="Helical" evidence="1">
    <location>
        <begin position="12"/>
        <end position="35"/>
    </location>
</feature>
<gene>
    <name evidence="2" type="ORF">ACKI18_11060</name>
</gene>
<accession>A0ABW9HRE6</accession>
<dbReference type="EMBL" id="JBJVNI010000005">
    <property type="protein sequence ID" value="MFM9609252.1"/>
    <property type="molecule type" value="Genomic_DNA"/>
</dbReference>
<keyword evidence="3" id="KW-1185">Reference proteome</keyword>
<dbReference type="RefSeq" id="WP_409121113.1">
    <property type="nucleotide sequence ID" value="NZ_JBJVNI010000005.1"/>
</dbReference>
<proteinExistence type="predicted"/>
<evidence type="ECO:0000313" key="3">
    <source>
        <dbReference type="Proteomes" id="UP001631957"/>
    </source>
</evidence>
<keyword evidence="1" id="KW-0812">Transmembrane</keyword>
<protein>
    <submittedName>
        <fullName evidence="2">Uncharacterized protein</fullName>
    </submittedName>
</protein>
<evidence type="ECO:0000256" key="1">
    <source>
        <dbReference type="SAM" id="Phobius"/>
    </source>
</evidence>
<reference evidence="2 3" key="1">
    <citation type="submission" date="2024-12" db="EMBL/GenBank/DDBJ databases">
        <title>Forecasting of Potato common scab and diversities of Pathogenic streptomyces spp. in china.</title>
        <authorList>
            <person name="Handique U."/>
            <person name="Wu J."/>
        </authorList>
    </citation>
    <scope>NUCLEOTIDE SEQUENCE [LARGE SCALE GENOMIC DNA]</scope>
    <source>
        <strain evidence="2 3">ZRIMU1530</strain>
    </source>
</reference>
<organism evidence="2 3">
    <name type="scientific">Streptomyces niveiscabiei</name>
    <dbReference type="NCBI Taxonomy" id="164115"/>
    <lineage>
        <taxon>Bacteria</taxon>
        <taxon>Bacillati</taxon>
        <taxon>Actinomycetota</taxon>
        <taxon>Actinomycetes</taxon>
        <taxon>Kitasatosporales</taxon>
        <taxon>Streptomycetaceae</taxon>
        <taxon>Streptomyces</taxon>
    </lineage>
</organism>